<dbReference type="KEGG" id="mhey:H2LOC_003155"/>
<dbReference type="InterPro" id="IPR000086">
    <property type="entry name" value="NUDIX_hydrolase_dom"/>
</dbReference>
<keyword evidence="7" id="KW-0413">Isomerase</keyword>
<comment type="similarity">
    <text evidence="2">Belongs to the phosphoglycerate mutase family. BPG-dependent PGAM subfamily.</text>
</comment>
<dbReference type="GO" id="GO:0006096">
    <property type="term" value="P:glycolytic process"/>
    <property type="evidence" value="ECO:0007669"/>
    <property type="project" value="UniProtKB-KW"/>
</dbReference>
<dbReference type="InterPro" id="IPR005952">
    <property type="entry name" value="Phosphogly_mut1"/>
</dbReference>
<dbReference type="RefSeq" id="WP_136495064.1">
    <property type="nucleotide sequence ID" value="NZ_CP046052.1"/>
</dbReference>
<dbReference type="InterPro" id="IPR015797">
    <property type="entry name" value="NUDIX_hydrolase-like_dom_sf"/>
</dbReference>
<dbReference type="Proteomes" id="UP000309061">
    <property type="component" value="Chromosome"/>
</dbReference>
<evidence type="ECO:0000259" key="11">
    <source>
        <dbReference type="PROSITE" id="PS51462"/>
    </source>
</evidence>
<dbReference type="PANTHER" id="PTHR11931">
    <property type="entry name" value="PHOSPHOGLYCERATE MUTASE"/>
    <property type="match status" value="1"/>
</dbReference>
<dbReference type="AlphaFoldDB" id="A0A6B8K9J6"/>
<proteinExistence type="inferred from homology"/>
<evidence type="ECO:0000256" key="2">
    <source>
        <dbReference type="ARBA" id="ARBA00006717"/>
    </source>
</evidence>
<dbReference type="Gene3D" id="3.40.50.1240">
    <property type="entry name" value="Phosphoglycerate mutase-like"/>
    <property type="match status" value="1"/>
</dbReference>
<evidence type="ECO:0000256" key="6">
    <source>
        <dbReference type="ARBA" id="ARBA00023152"/>
    </source>
</evidence>
<dbReference type="OrthoDB" id="9781415at2"/>
<evidence type="ECO:0000313" key="13">
    <source>
        <dbReference type="Proteomes" id="UP000309061"/>
    </source>
</evidence>
<dbReference type="PROSITE" id="PS00893">
    <property type="entry name" value="NUDIX_BOX"/>
    <property type="match status" value="1"/>
</dbReference>
<dbReference type="PROSITE" id="PS51462">
    <property type="entry name" value="NUDIX"/>
    <property type="match status" value="1"/>
</dbReference>
<dbReference type="EMBL" id="CP046052">
    <property type="protein sequence ID" value="QGM44766.1"/>
    <property type="molecule type" value="Genomic_DNA"/>
</dbReference>
<organism evidence="12 13">
    <name type="scientific">Methylocystis heyeri</name>
    <dbReference type="NCBI Taxonomy" id="391905"/>
    <lineage>
        <taxon>Bacteria</taxon>
        <taxon>Pseudomonadati</taxon>
        <taxon>Pseudomonadota</taxon>
        <taxon>Alphaproteobacteria</taxon>
        <taxon>Hyphomicrobiales</taxon>
        <taxon>Methylocystaceae</taxon>
        <taxon>Methylocystis</taxon>
    </lineage>
</organism>
<dbReference type="SUPFAM" id="SSF55811">
    <property type="entry name" value="Nudix"/>
    <property type="match status" value="1"/>
</dbReference>
<sequence>MTRTLICLARHGETNWNLERRFQGQLDIALNMKGRLQADALGRELADAHFDCIYSSDLQRAVATAAPHAARRGMEIIKKPELREKHDGVWHGLNHQEVAARFPEDYRHYLARRADYAAPGGESLMRFAARVRAALTRIAEAHPGQTVLVVAHAGTLDIAWRLATAKHLDETREYPVLNAAPNWVAYEGGRWSLVDWAREENRNPVVAPYEGLDLPRREATRVLLVNPRNETLLLRFSSRILPDVEALGYSHFWGQPGGALEPGESYEACALREISEETGLEDFTVGAPIASREFPLHLPTGWRHAVEQYYLVRCEDFEPRLERLTAAEKTYVEGWKWWRADEIAASKELIYPEALANMLSRAGLL</sequence>
<evidence type="ECO:0000256" key="7">
    <source>
        <dbReference type="ARBA" id="ARBA00023235"/>
    </source>
</evidence>
<comment type="cofactor">
    <cofactor evidence="1">
        <name>Mg(2+)</name>
        <dbReference type="ChEBI" id="CHEBI:18420"/>
    </cofactor>
</comment>
<dbReference type="PRINTS" id="PR00502">
    <property type="entry name" value="NUDIXFAMILY"/>
</dbReference>
<feature type="active site" description="Tele-phosphohistidine intermediate" evidence="8">
    <location>
        <position position="11"/>
    </location>
</feature>
<evidence type="ECO:0000313" key="12">
    <source>
        <dbReference type="EMBL" id="QGM44766.1"/>
    </source>
</evidence>
<keyword evidence="6" id="KW-0324">Glycolysis</keyword>
<dbReference type="Pfam" id="PF00300">
    <property type="entry name" value="His_Phos_1"/>
    <property type="match status" value="1"/>
</dbReference>
<evidence type="ECO:0000256" key="3">
    <source>
        <dbReference type="ARBA" id="ARBA00012028"/>
    </source>
</evidence>
<protein>
    <recommendedName>
        <fullName evidence="3">phosphoglycerate mutase (2,3-diphosphoglycerate-dependent)</fullName>
        <ecNumber evidence="3">5.4.2.11</ecNumber>
    </recommendedName>
</protein>
<evidence type="ECO:0000256" key="10">
    <source>
        <dbReference type="RuleBase" id="RU003476"/>
    </source>
</evidence>
<keyword evidence="4" id="KW-0312">Gluconeogenesis</keyword>
<keyword evidence="13" id="KW-1185">Reference proteome</keyword>
<dbReference type="PROSITE" id="PS00175">
    <property type="entry name" value="PG_MUTASE"/>
    <property type="match status" value="1"/>
</dbReference>
<feature type="active site" description="Proton donor/acceptor" evidence="8">
    <location>
        <position position="84"/>
    </location>
</feature>
<dbReference type="InterPro" id="IPR020476">
    <property type="entry name" value="Nudix_hydrolase"/>
</dbReference>
<dbReference type="CDD" id="cd07067">
    <property type="entry name" value="HP_PGM_like"/>
    <property type="match status" value="1"/>
</dbReference>
<evidence type="ECO:0000256" key="5">
    <source>
        <dbReference type="ARBA" id="ARBA00022801"/>
    </source>
</evidence>
<dbReference type="CDD" id="cd04685">
    <property type="entry name" value="NUDIX_Hydrolase"/>
    <property type="match status" value="1"/>
</dbReference>
<name>A0A6B8K9J6_9HYPH</name>
<dbReference type="SUPFAM" id="SSF53254">
    <property type="entry name" value="Phosphoglycerate mutase-like"/>
    <property type="match status" value="1"/>
</dbReference>
<feature type="domain" description="Nudix hydrolase" evidence="11">
    <location>
        <begin position="215"/>
        <end position="362"/>
    </location>
</feature>
<dbReference type="SMART" id="SM00855">
    <property type="entry name" value="PGAM"/>
    <property type="match status" value="1"/>
</dbReference>
<comment type="similarity">
    <text evidence="10">Belongs to the Nudix hydrolase family.</text>
</comment>
<dbReference type="InterPro" id="IPR029033">
    <property type="entry name" value="His_PPase_superfam"/>
</dbReference>
<feature type="binding site" evidence="9">
    <location>
        <begin position="10"/>
        <end position="17"/>
    </location>
    <ligand>
        <name>substrate</name>
    </ligand>
</feature>
<keyword evidence="5 10" id="KW-0378">Hydrolase</keyword>
<accession>A0A6B8K9J6</accession>
<feature type="binding site" evidence="9">
    <location>
        <position position="60"/>
    </location>
    <ligand>
        <name>substrate</name>
    </ligand>
</feature>
<dbReference type="GO" id="GO:0006094">
    <property type="term" value="P:gluconeogenesis"/>
    <property type="evidence" value="ECO:0007669"/>
    <property type="project" value="UniProtKB-KW"/>
</dbReference>
<dbReference type="EC" id="5.4.2.11" evidence="3"/>
<evidence type="ECO:0000256" key="9">
    <source>
        <dbReference type="PIRSR" id="PIRSR613078-2"/>
    </source>
</evidence>
<dbReference type="GO" id="GO:0004619">
    <property type="term" value="F:phosphoglycerate mutase activity"/>
    <property type="evidence" value="ECO:0007669"/>
    <property type="project" value="UniProtKB-EC"/>
</dbReference>
<dbReference type="Gene3D" id="3.90.79.10">
    <property type="entry name" value="Nucleoside Triphosphate Pyrophosphohydrolase"/>
    <property type="match status" value="1"/>
</dbReference>
<dbReference type="InterPro" id="IPR001345">
    <property type="entry name" value="PG/BPGM_mutase_AS"/>
</dbReference>
<dbReference type="InterPro" id="IPR020084">
    <property type="entry name" value="NUDIX_hydrolase_CS"/>
</dbReference>
<dbReference type="GO" id="GO:0016787">
    <property type="term" value="F:hydrolase activity"/>
    <property type="evidence" value="ECO:0007669"/>
    <property type="project" value="UniProtKB-KW"/>
</dbReference>
<gene>
    <name evidence="12" type="ORF">H2LOC_003155</name>
</gene>
<evidence type="ECO:0000256" key="1">
    <source>
        <dbReference type="ARBA" id="ARBA00001946"/>
    </source>
</evidence>
<dbReference type="InterPro" id="IPR013078">
    <property type="entry name" value="His_Pase_superF_clade-1"/>
</dbReference>
<evidence type="ECO:0000256" key="4">
    <source>
        <dbReference type="ARBA" id="ARBA00022432"/>
    </source>
</evidence>
<evidence type="ECO:0000256" key="8">
    <source>
        <dbReference type="PIRSR" id="PIRSR613078-1"/>
    </source>
</evidence>
<dbReference type="Pfam" id="PF00293">
    <property type="entry name" value="NUDIX"/>
    <property type="match status" value="1"/>
</dbReference>
<reference evidence="12 13" key="1">
    <citation type="submission" date="2019-11" db="EMBL/GenBank/DDBJ databases">
        <title>The genome sequence of Methylocystis heyeri.</title>
        <authorList>
            <person name="Oshkin I.Y."/>
            <person name="Miroshnikov K."/>
            <person name="Dedysh S.N."/>
        </authorList>
    </citation>
    <scope>NUCLEOTIDE SEQUENCE [LARGE SCALE GENOMIC DNA]</scope>
    <source>
        <strain evidence="12 13">H2</strain>
    </source>
</reference>